<evidence type="ECO:0000313" key="4">
    <source>
        <dbReference type="EMBL" id="MPC87934.1"/>
    </source>
</evidence>
<dbReference type="AlphaFoldDB" id="A0A5B7J650"/>
<protein>
    <submittedName>
        <fullName evidence="4">Double-stranded RNA-specific editase 1</fullName>
    </submittedName>
</protein>
<dbReference type="OrthoDB" id="10268011at2759"/>
<organism evidence="4 5">
    <name type="scientific">Portunus trituberculatus</name>
    <name type="common">Swimming crab</name>
    <name type="synonym">Neptunus trituberculatus</name>
    <dbReference type="NCBI Taxonomy" id="210409"/>
    <lineage>
        <taxon>Eukaryota</taxon>
        <taxon>Metazoa</taxon>
        <taxon>Ecdysozoa</taxon>
        <taxon>Arthropoda</taxon>
        <taxon>Crustacea</taxon>
        <taxon>Multicrustacea</taxon>
        <taxon>Malacostraca</taxon>
        <taxon>Eumalacostraca</taxon>
        <taxon>Eucarida</taxon>
        <taxon>Decapoda</taxon>
        <taxon>Pleocyemata</taxon>
        <taxon>Brachyura</taxon>
        <taxon>Eubrachyura</taxon>
        <taxon>Portunoidea</taxon>
        <taxon>Portunidae</taxon>
        <taxon>Portuninae</taxon>
        <taxon>Portunus</taxon>
    </lineage>
</organism>
<accession>A0A5B7J650</accession>
<dbReference type="SMART" id="SM00358">
    <property type="entry name" value="DSRM"/>
    <property type="match status" value="1"/>
</dbReference>
<feature type="domain" description="DRBM" evidence="3">
    <location>
        <begin position="12"/>
        <end position="78"/>
    </location>
</feature>
<dbReference type="GO" id="GO:0003726">
    <property type="term" value="F:double-stranded RNA adenosine deaminase activity"/>
    <property type="evidence" value="ECO:0007669"/>
    <property type="project" value="TreeGrafter"/>
</dbReference>
<dbReference type="GO" id="GO:0005730">
    <property type="term" value="C:nucleolus"/>
    <property type="evidence" value="ECO:0007669"/>
    <property type="project" value="TreeGrafter"/>
</dbReference>
<proteinExistence type="predicted"/>
<evidence type="ECO:0000313" key="5">
    <source>
        <dbReference type="Proteomes" id="UP000324222"/>
    </source>
</evidence>
<dbReference type="SUPFAM" id="SSF54768">
    <property type="entry name" value="dsRNA-binding domain-like"/>
    <property type="match status" value="1"/>
</dbReference>
<feature type="region of interest" description="Disordered" evidence="2">
    <location>
        <begin position="93"/>
        <end position="117"/>
    </location>
</feature>
<sequence>MAAKRRKTGPPQPKNPISTLNELRPGLVYKTMAMDGPSHAPVFTVTVELNGQVYEGTGRSKKLAKHAAAEATLRSFLQFRNASDAAEALGTNITSPQDFTSDVSEAGFGVGSSTGVS</sequence>
<dbReference type="InterPro" id="IPR014720">
    <property type="entry name" value="dsRBD_dom"/>
</dbReference>
<dbReference type="EMBL" id="VSRR010076048">
    <property type="protein sequence ID" value="MPC87934.1"/>
    <property type="molecule type" value="Genomic_DNA"/>
</dbReference>
<dbReference type="GO" id="GO:0003725">
    <property type="term" value="F:double-stranded RNA binding"/>
    <property type="evidence" value="ECO:0007669"/>
    <property type="project" value="TreeGrafter"/>
</dbReference>
<name>A0A5B7J650_PORTR</name>
<evidence type="ECO:0000256" key="2">
    <source>
        <dbReference type="SAM" id="MobiDB-lite"/>
    </source>
</evidence>
<feature type="region of interest" description="Disordered" evidence="2">
    <location>
        <begin position="1"/>
        <end position="20"/>
    </location>
</feature>
<dbReference type="Pfam" id="PF00035">
    <property type="entry name" value="dsrm"/>
    <property type="match status" value="1"/>
</dbReference>
<keyword evidence="5" id="KW-1185">Reference proteome</keyword>
<dbReference type="Gene3D" id="3.30.160.20">
    <property type="match status" value="1"/>
</dbReference>
<gene>
    <name evidence="4" type="primary">Adarb1_0</name>
    <name evidence="4" type="ORF">E2C01_082816</name>
</gene>
<dbReference type="PROSITE" id="PS50137">
    <property type="entry name" value="DS_RBD"/>
    <property type="match status" value="1"/>
</dbReference>
<dbReference type="GO" id="GO:0008251">
    <property type="term" value="F:tRNA-specific adenosine deaminase activity"/>
    <property type="evidence" value="ECO:0007669"/>
    <property type="project" value="TreeGrafter"/>
</dbReference>
<evidence type="ECO:0000259" key="3">
    <source>
        <dbReference type="PROSITE" id="PS50137"/>
    </source>
</evidence>
<evidence type="ECO:0000256" key="1">
    <source>
        <dbReference type="PROSITE-ProRule" id="PRU00266"/>
    </source>
</evidence>
<feature type="compositionally biased region" description="Polar residues" evidence="2">
    <location>
        <begin position="93"/>
        <end position="103"/>
    </location>
</feature>
<reference evidence="4 5" key="1">
    <citation type="submission" date="2019-05" db="EMBL/GenBank/DDBJ databases">
        <title>Another draft genome of Portunus trituberculatus and its Hox gene families provides insights of decapod evolution.</title>
        <authorList>
            <person name="Jeong J.-H."/>
            <person name="Song I."/>
            <person name="Kim S."/>
            <person name="Choi T."/>
            <person name="Kim D."/>
            <person name="Ryu S."/>
            <person name="Kim W."/>
        </authorList>
    </citation>
    <scope>NUCLEOTIDE SEQUENCE [LARGE SCALE GENOMIC DNA]</scope>
    <source>
        <tissue evidence="4">Muscle</tissue>
    </source>
</reference>
<dbReference type="CDD" id="cd19865">
    <property type="entry name" value="DSRM_STRBP_RED-like_rpt1"/>
    <property type="match status" value="1"/>
</dbReference>
<dbReference type="Proteomes" id="UP000324222">
    <property type="component" value="Unassembled WGS sequence"/>
</dbReference>
<dbReference type="GO" id="GO:0006382">
    <property type="term" value="P:adenosine to inosine editing"/>
    <property type="evidence" value="ECO:0007669"/>
    <property type="project" value="TreeGrafter"/>
</dbReference>
<dbReference type="PANTHER" id="PTHR10910:SF62">
    <property type="entry name" value="AT07585P-RELATED"/>
    <property type="match status" value="1"/>
</dbReference>
<dbReference type="GO" id="GO:0005737">
    <property type="term" value="C:cytoplasm"/>
    <property type="evidence" value="ECO:0007669"/>
    <property type="project" value="TreeGrafter"/>
</dbReference>
<feature type="compositionally biased region" description="Gly residues" evidence="2">
    <location>
        <begin position="108"/>
        <end position="117"/>
    </location>
</feature>
<comment type="caution">
    <text evidence="4">The sequence shown here is derived from an EMBL/GenBank/DDBJ whole genome shotgun (WGS) entry which is preliminary data.</text>
</comment>
<keyword evidence="1" id="KW-0694">RNA-binding</keyword>
<dbReference type="PANTHER" id="PTHR10910">
    <property type="entry name" value="EUKARYOTE SPECIFIC DSRNA BINDING PROTEIN"/>
    <property type="match status" value="1"/>
</dbReference>
<dbReference type="GO" id="GO:0006396">
    <property type="term" value="P:RNA processing"/>
    <property type="evidence" value="ECO:0007669"/>
    <property type="project" value="TreeGrafter"/>
</dbReference>